<gene>
    <name evidence="2" type="ORF">PCOL08062_LOCUS6487</name>
</gene>
<feature type="compositionally biased region" description="Low complexity" evidence="1">
    <location>
        <begin position="63"/>
        <end position="74"/>
    </location>
</feature>
<protein>
    <submittedName>
        <fullName evidence="2">Uncharacterized protein</fullName>
    </submittedName>
</protein>
<feature type="region of interest" description="Disordered" evidence="1">
    <location>
        <begin position="41"/>
        <end position="102"/>
    </location>
</feature>
<organism evidence="2">
    <name type="scientific">Prasinoderma coloniale</name>
    <dbReference type="NCBI Taxonomy" id="156133"/>
    <lineage>
        <taxon>Eukaryota</taxon>
        <taxon>Viridiplantae</taxon>
        <taxon>Prasinodermophyta</taxon>
        <taxon>Prasinodermophyceae</taxon>
        <taxon>Prasinodermales</taxon>
        <taxon>Prasinodermaceae</taxon>
        <taxon>Prasinoderma</taxon>
    </lineage>
</organism>
<reference evidence="2" key="1">
    <citation type="submission" date="2021-01" db="EMBL/GenBank/DDBJ databases">
        <authorList>
            <person name="Corre E."/>
            <person name="Pelletier E."/>
            <person name="Niang G."/>
            <person name="Scheremetjew M."/>
            <person name="Finn R."/>
            <person name="Kale V."/>
            <person name="Holt S."/>
            <person name="Cochrane G."/>
            <person name="Meng A."/>
            <person name="Brown T."/>
            <person name="Cohen L."/>
        </authorList>
    </citation>
    <scope>NUCLEOTIDE SEQUENCE</scope>
    <source>
        <strain evidence="2">CCMP1413</strain>
    </source>
</reference>
<accession>A0A7R9TN45</accession>
<evidence type="ECO:0000256" key="1">
    <source>
        <dbReference type="SAM" id="MobiDB-lite"/>
    </source>
</evidence>
<name>A0A7R9TN45_9VIRI</name>
<dbReference type="EMBL" id="HBDZ01008478">
    <property type="protein sequence ID" value="CAD8240164.1"/>
    <property type="molecule type" value="Transcribed_RNA"/>
</dbReference>
<dbReference type="AlphaFoldDB" id="A0A7R9TN45"/>
<evidence type="ECO:0000313" key="2">
    <source>
        <dbReference type="EMBL" id="CAD8240164.1"/>
    </source>
</evidence>
<proteinExistence type="predicted"/>
<sequence>MGRPKGRAAPPAVGTASCASRGRAAAVRRCLWATDWGGATGAADDCKARRRPAQPCPAPPSPARVTAGGFPAGAPEGGQRGCARGAARARGGGGGLAPLRERNGTARARVAFRMFDAGTHAR</sequence>
<dbReference type="PROSITE" id="PS51257">
    <property type="entry name" value="PROKAR_LIPOPROTEIN"/>
    <property type="match status" value="1"/>
</dbReference>